<dbReference type="PANTHER" id="PTHR18901:SF38">
    <property type="entry name" value="PSEUDOURIDINE-5'-PHOSPHATASE"/>
    <property type="match status" value="1"/>
</dbReference>
<name>C5D260_GEOSW</name>
<dbReference type="NCBIfam" id="TIGR01509">
    <property type="entry name" value="HAD-SF-IA-v3"/>
    <property type="match status" value="1"/>
</dbReference>
<dbReference type="SFLD" id="SFLDS00003">
    <property type="entry name" value="Haloacid_Dehalogenase"/>
    <property type="match status" value="1"/>
</dbReference>
<dbReference type="STRING" id="471223.GWCH70_1743"/>
<dbReference type="SUPFAM" id="SSF56784">
    <property type="entry name" value="HAD-like"/>
    <property type="match status" value="1"/>
</dbReference>
<dbReference type="Gene3D" id="1.10.150.240">
    <property type="entry name" value="Putative phosphatase, domain 2"/>
    <property type="match status" value="1"/>
</dbReference>
<dbReference type="InterPro" id="IPR006439">
    <property type="entry name" value="HAD-SF_hydro_IA"/>
</dbReference>
<proteinExistence type="predicted"/>
<dbReference type="InterPro" id="IPR036412">
    <property type="entry name" value="HAD-like_sf"/>
</dbReference>
<organism evidence="1">
    <name type="scientific">Geobacillus sp. (strain WCH70)</name>
    <dbReference type="NCBI Taxonomy" id="471223"/>
    <lineage>
        <taxon>Bacteria</taxon>
        <taxon>Bacillati</taxon>
        <taxon>Bacillota</taxon>
        <taxon>Bacilli</taxon>
        <taxon>Bacillales</taxon>
        <taxon>Anoxybacillaceae</taxon>
        <taxon>Geobacillus</taxon>
    </lineage>
</organism>
<dbReference type="KEGG" id="gwc:GWCH70_1743"/>
<dbReference type="InterPro" id="IPR041492">
    <property type="entry name" value="HAD_2"/>
</dbReference>
<dbReference type="InterPro" id="IPR023198">
    <property type="entry name" value="PGP-like_dom2"/>
</dbReference>
<keyword evidence="1" id="KW-0378">Hydrolase</keyword>
<reference evidence="1" key="1">
    <citation type="submission" date="2009-06" db="EMBL/GenBank/DDBJ databases">
        <title>Complete sequence of chromosome of Geopacillus sp. WCH70.</title>
        <authorList>
            <consortium name="US DOE Joint Genome Institute"/>
            <person name="Lucas S."/>
            <person name="Copeland A."/>
            <person name="Lapidus A."/>
            <person name="Glavina del Rio T."/>
            <person name="Dalin E."/>
            <person name="Tice H."/>
            <person name="Bruce D."/>
            <person name="Goodwin L."/>
            <person name="Pitluck S."/>
            <person name="Chertkov O."/>
            <person name="Brettin T."/>
            <person name="Detter J.C."/>
            <person name="Han C."/>
            <person name="Larimer F."/>
            <person name="Land M."/>
            <person name="Hauser L."/>
            <person name="Kyrpides N."/>
            <person name="Mikhailova N."/>
            <person name="Brumm P."/>
            <person name="Mead D.A."/>
            <person name="Richardson P."/>
        </authorList>
    </citation>
    <scope>NUCLEOTIDE SEQUENCE [LARGE SCALE GENOMIC DNA]</scope>
    <source>
        <strain evidence="1">WCH70</strain>
    </source>
</reference>
<sequence>MIKAIVFDFDGLIVDTESVWFDVFKEVMIEYDCDLKLEDFAICIGTTDDILYERLAQIAHKPIDRTEISRKTRERYQDKMSHLQLREGVLDYLQTAKNLSLKIGLASSSSRRWIEGFLKKFGIKEFFDVIKTSDDVKRVKPDPELYLRAIQDLGVEGHEALAFEDSKNGLTAAIKAGLHCVIVPNPVTSFLDFSGHLYRLSSMGEIGLHDLLALVEAKLARKFNSHQ</sequence>
<dbReference type="eggNOG" id="COG0637">
    <property type="taxonomic scope" value="Bacteria"/>
</dbReference>
<evidence type="ECO:0000313" key="1">
    <source>
        <dbReference type="EMBL" id="ACS24502.1"/>
    </source>
</evidence>
<gene>
    <name evidence="1" type="ordered locus">GWCH70_1743</name>
</gene>
<dbReference type="SFLD" id="SFLDG01129">
    <property type="entry name" value="C1.5:_HAD__Beta-PGM__Phosphata"/>
    <property type="match status" value="1"/>
</dbReference>
<dbReference type="NCBIfam" id="TIGR01549">
    <property type="entry name" value="HAD-SF-IA-v1"/>
    <property type="match status" value="1"/>
</dbReference>
<dbReference type="GO" id="GO:0016787">
    <property type="term" value="F:hydrolase activity"/>
    <property type="evidence" value="ECO:0007669"/>
    <property type="project" value="UniProtKB-KW"/>
</dbReference>
<dbReference type="SFLD" id="SFLDG01135">
    <property type="entry name" value="C1.5.6:_HAD__Beta-PGM__Phospha"/>
    <property type="match status" value="1"/>
</dbReference>
<dbReference type="PRINTS" id="PR00413">
    <property type="entry name" value="HADHALOGNASE"/>
</dbReference>
<dbReference type="CDD" id="cd16423">
    <property type="entry name" value="HAD_BPGM-like"/>
    <property type="match status" value="1"/>
</dbReference>
<dbReference type="Pfam" id="PF13419">
    <property type="entry name" value="HAD_2"/>
    <property type="match status" value="1"/>
</dbReference>
<dbReference type="HOGENOM" id="CLU_045011_13_3_9"/>
<dbReference type="Gene3D" id="3.40.50.1000">
    <property type="entry name" value="HAD superfamily/HAD-like"/>
    <property type="match status" value="1"/>
</dbReference>
<dbReference type="InterPro" id="IPR023214">
    <property type="entry name" value="HAD_sf"/>
</dbReference>
<protein>
    <submittedName>
        <fullName evidence="1">HAD-superfamily hydrolase, subfamily IA, variant 3</fullName>
    </submittedName>
</protein>
<dbReference type="PANTHER" id="PTHR18901">
    <property type="entry name" value="2-DEOXYGLUCOSE-6-PHOSPHATE PHOSPHATASE 2"/>
    <property type="match status" value="1"/>
</dbReference>
<dbReference type="EMBL" id="CP001638">
    <property type="protein sequence ID" value="ACS24502.1"/>
    <property type="molecule type" value="Genomic_DNA"/>
</dbReference>
<dbReference type="AlphaFoldDB" id="C5D260"/>
<accession>C5D260</accession>